<dbReference type="AlphaFoldDB" id="A0AAV4A0U4"/>
<gene>
    <name evidence="1" type="ORF">PoB_002685300</name>
</gene>
<protein>
    <submittedName>
        <fullName evidence="1">Uncharacterized protein</fullName>
    </submittedName>
</protein>
<dbReference type="Proteomes" id="UP000735302">
    <property type="component" value="Unassembled WGS sequence"/>
</dbReference>
<evidence type="ECO:0000313" key="1">
    <source>
        <dbReference type="EMBL" id="GFO00348.1"/>
    </source>
</evidence>
<organism evidence="1 2">
    <name type="scientific">Plakobranchus ocellatus</name>
    <dbReference type="NCBI Taxonomy" id="259542"/>
    <lineage>
        <taxon>Eukaryota</taxon>
        <taxon>Metazoa</taxon>
        <taxon>Spiralia</taxon>
        <taxon>Lophotrochozoa</taxon>
        <taxon>Mollusca</taxon>
        <taxon>Gastropoda</taxon>
        <taxon>Heterobranchia</taxon>
        <taxon>Euthyneura</taxon>
        <taxon>Panpulmonata</taxon>
        <taxon>Sacoglossa</taxon>
        <taxon>Placobranchoidea</taxon>
        <taxon>Plakobranchidae</taxon>
        <taxon>Plakobranchus</taxon>
    </lineage>
</organism>
<reference evidence="1 2" key="1">
    <citation type="journal article" date="2021" name="Elife">
        <title>Chloroplast acquisition without the gene transfer in kleptoplastic sea slugs, Plakobranchus ocellatus.</title>
        <authorList>
            <person name="Maeda T."/>
            <person name="Takahashi S."/>
            <person name="Yoshida T."/>
            <person name="Shimamura S."/>
            <person name="Takaki Y."/>
            <person name="Nagai Y."/>
            <person name="Toyoda A."/>
            <person name="Suzuki Y."/>
            <person name="Arimoto A."/>
            <person name="Ishii H."/>
            <person name="Satoh N."/>
            <person name="Nishiyama T."/>
            <person name="Hasebe M."/>
            <person name="Maruyama T."/>
            <person name="Minagawa J."/>
            <person name="Obokata J."/>
            <person name="Shigenobu S."/>
        </authorList>
    </citation>
    <scope>NUCLEOTIDE SEQUENCE [LARGE SCALE GENOMIC DNA]</scope>
</reference>
<feature type="non-terminal residue" evidence="1">
    <location>
        <position position="74"/>
    </location>
</feature>
<dbReference type="EMBL" id="BLXT01003073">
    <property type="protein sequence ID" value="GFO00348.1"/>
    <property type="molecule type" value="Genomic_DNA"/>
</dbReference>
<comment type="caution">
    <text evidence="1">The sequence shown here is derived from an EMBL/GenBank/DDBJ whole genome shotgun (WGS) entry which is preliminary data.</text>
</comment>
<sequence length="74" mass="8538">MEYYQKENLTVPSITLRMEYHQKVEPHSCIHHTEDGVLSKRKSYSSIYHTDDGVLSKGKSYCSIHHTEDGVPSK</sequence>
<keyword evidence="2" id="KW-1185">Reference proteome</keyword>
<proteinExistence type="predicted"/>
<accession>A0AAV4A0U4</accession>
<evidence type="ECO:0000313" key="2">
    <source>
        <dbReference type="Proteomes" id="UP000735302"/>
    </source>
</evidence>
<name>A0AAV4A0U4_9GAST</name>